<dbReference type="AlphaFoldDB" id="A0AAE3JUM8"/>
<dbReference type="InterPro" id="IPR027417">
    <property type="entry name" value="P-loop_NTPase"/>
</dbReference>
<gene>
    <name evidence="2" type="ORF">L0N21_17305</name>
</gene>
<dbReference type="PIRSF" id="PIRSF009320">
    <property type="entry name" value="Nuc_binding_HP_1000"/>
    <property type="match status" value="1"/>
</dbReference>
<reference evidence="2" key="1">
    <citation type="submission" date="2022-01" db="EMBL/GenBank/DDBJ databases">
        <title>Collection of gut derived symbiotic bacterial strains cultured from healthy donors.</title>
        <authorList>
            <person name="Lin H."/>
            <person name="Kohout C."/>
            <person name="Waligurski E."/>
            <person name="Pamer E.G."/>
        </authorList>
    </citation>
    <scope>NUCLEOTIDE SEQUENCE</scope>
    <source>
        <strain evidence="2">DFI.5.49</strain>
    </source>
</reference>
<comment type="caution">
    <text evidence="2">The sequence shown here is derived from an EMBL/GenBank/DDBJ whole genome shotgun (WGS) entry which is preliminary data.</text>
</comment>
<dbReference type="CDD" id="cd02042">
    <property type="entry name" value="ParAB_family"/>
    <property type="match status" value="1"/>
</dbReference>
<feature type="domain" description="AAA" evidence="1">
    <location>
        <begin position="1"/>
        <end position="167"/>
    </location>
</feature>
<accession>A0AAE3JUM8</accession>
<dbReference type="RefSeq" id="WP_238033712.1">
    <property type="nucleotide sequence ID" value="NZ_JAKNFS010000037.1"/>
</dbReference>
<sequence>MKVIAVDNYKGGVGKTTTVINLAYNLSALGKRVLMVDADPQSNTTYVYNRVNENSKTLLDIFHGVKTERCIYRTNYPNLDLIKASPRMEEADGLPVIIKEALHQVEDRYDYAIIDCHPSMQLPTIAALVAADELLIPYEPDAFGKTGLNFLSDYIAQIQEYYNPELTYHVFISKYAGRKSQIEEIRDLVEKYQFPLLTTVISNRAAVNSANKARKPLEKHRRTDASTKDYEDLTKEVLALME</sequence>
<evidence type="ECO:0000313" key="3">
    <source>
        <dbReference type="Proteomes" id="UP001199915"/>
    </source>
</evidence>
<dbReference type="InterPro" id="IPR025669">
    <property type="entry name" value="AAA_dom"/>
</dbReference>
<dbReference type="SUPFAM" id="SSF52540">
    <property type="entry name" value="P-loop containing nucleoside triphosphate hydrolases"/>
    <property type="match status" value="1"/>
</dbReference>
<protein>
    <submittedName>
        <fullName evidence="2">AAA family ATPase</fullName>
    </submittedName>
</protein>
<dbReference type="Pfam" id="PF13614">
    <property type="entry name" value="AAA_31"/>
    <property type="match status" value="1"/>
</dbReference>
<dbReference type="PANTHER" id="PTHR13696:SF96">
    <property type="entry name" value="COBQ_COBB_MIND_PARA NUCLEOTIDE BINDING DOMAIN-CONTAINING PROTEIN"/>
    <property type="match status" value="1"/>
</dbReference>
<dbReference type="PANTHER" id="PTHR13696">
    <property type="entry name" value="P-LOOP CONTAINING NUCLEOSIDE TRIPHOSPHATE HYDROLASE"/>
    <property type="match status" value="1"/>
</dbReference>
<dbReference type="EMBL" id="JAKNFS010000037">
    <property type="protein sequence ID" value="MCG4767239.1"/>
    <property type="molecule type" value="Genomic_DNA"/>
</dbReference>
<proteinExistence type="predicted"/>
<dbReference type="Proteomes" id="UP001199915">
    <property type="component" value="Unassembled WGS sequence"/>
</dbReference>
<name>A0AAE3JUM8_9FIRM</name>
<dbReference type="InterPro" id="IPR050678">
    <property type="entry name" value="DNA_Partitioning_ATPase"/>
</dbReference>
<dbReference type="Gene3D" id="3.40.50.300">
    <property type="entry name" value="P-loop containing nucleotide triphosphate hydrolases"/>
    <property type="match status" value="1"/>
</dbReference>
<evidence type="ECO:0000259" key="1">
    <source>
        <dbReference type="Pfam" id="PF13614"/>
    </source>
</evidence>
<evidence type="ECO:0000313" key="2">
    <source>
        <dbReference type="EMBL" id="MCG4767239.1"/>
    </source>
</evidence>
<organism evidence="2 3">
    <name type="scientific">Fusicatenibacter saccharivorans</name>
    <dbReference type="NCBI Taxonomy" id="1150298"/>
    <lineage>
        <taxon>Bacteria</taxon>
        <taxon>Bacillati</taxon>
        <taxon>Bacillota</taxon>
        <taxon>Clostridia</taxon>
        <taxon>Lachnospirales</taxon>
        <taxon>Lachnospiraceae</taxon>
        <taxon>Fusicatenibacter</taxon>
    </lineage>
</organism>